<sequence length="81" mass="8917">AQLVSIRFQFVSGDVAMLTCELMRKYQILVIMKCNKGGKERSILTGGTNSPFCVLFNGFRCSKVCLTPEVDRHSGSAAVEK</sequence>
<feature type="non-terminal residue" evidence="1">
    <location>
        <position position="1"/>
    </location>
</feature>
<gene>
    <name evidence="1" type="ORF">HAX54_035331</name>
</gene>
<protein>
    <submittedName>
        <fullName evidence="1">Uncharacterized protein</fullName>
    </submittedName>
</protein>
<comment type="caution">
    <text evidence="1">The sequence shown here is derived from an EMBL/GenBank/DDBJ whole genome shotgun (WGS) entry which is preliminary data.</text>
</comment>
<name>A0ABS8VID3_DATST</name>
<dbReference type="Proteomes" id="UP000823775">
    <property type="component" value="Unassembled WGS sequence"/>
</dbReference>
<keyword evidence="2" id="KW-1185">Reference proteome</keyword>
<organism evidence="1 2">
    <name type="scientific">Datura stramonium</name>
    <name type="common">Jimsonweed</name>
    <name type="synonym">Common thornapple</name>
    <dbReference type="NCBI Taxonomy" id="4076"/>
    <lineage>
        <taxon>Eukaryota</taxon>
        <taxon>Viridiplantae</taxon>
        <taxon>Streptophyta</taxon>
        <taxon>Embryophyta</taxon>
        <taxon>Tracheophyta</taxon>
        <taxon>Spermatophyta</taxon>
        <taxon>Magnoliopsida</taxon>
        <taxon>eudicotyledons</taxon>
        <taxon>Gunneridae</taxon>
        <taxon>Pentapetalae</taxon>
        <taxon>asterids</taxon>
        <taxon>lamiids</taxon>
        <taxon>Solanales</taxon>
        <taxon>Solanaceae</taxon>
        <taxon>Solanoideae</taxon>
        <taxon>Datureae</taxon>
        <taxon>Datura</taxon>
    </lineage>
</organism>
<evidence type="ECO:0000313" key="1">
    <source>
        <dbReference type="EMBL" id="MCD9645925.1"/>
    </source>
</evidence>
<proteinExistence type="predicted"/>
<evidence type="ECO:0000313" key="2">
    <source>
        <dbReference type="Proteomes" id="UP000823775"/>
    </source>
</evidence>
<reference evidence="1 2" key="1">
    <citation type="journal article" date="2021" name="BMC Genomics">
        <title>Datura genome reveals duplications of psychoactive alkaloid biosynthetic genes and high mutation rate following tissue culture.</title>
        <authorList>
            <person name="Rajewski A."/>
            <person name="Carter-House D."/>
            <person name="Stajich J."/>
            <person name="Litt A."/>
        </authorList>
    </citation>
    <scope>NUCLEOTIDE SEQUENCE [LARGE SCALE GENOMIC DNA]</scope>
    <source>
        <strain evidence="1">AR-01</strain>
    </source>
</reference>
<dbReference type="EMBL" id="JACEIK010004608">
    <property type="protein sequence ID" value="MCD9645925.1"/>
    <property type="molecule type" value="Genomic_DNA"/>
</dbReference>
<accession>A0ABS8VID3</accession>